<comment type="similarity">
    <text evidence="2">Belongs to the class-V pyridoxal-phosphate-dependent aminotransferase family. NifS/IscS subfamily.</text>
</comment>
<keyword evidence="7" id="KW-0663">Pyridoxal phosphate</keyword>
<dbReference type="InterPro" id="IPR020578">
    <property type="entry name" value="Aminotrans_V_PyrdxlP_BS"/>
</dbReference>
<dbReference type="GO" id="GO:0008483">
    <property type="term" value="F:transaminase activity"/>
    <property type="evidence" value="ECO:0007669"/>
    <property type="project" value="UniProtKB-KW"/>
</dbReference>
<organism evidence="13">
    <name type="scientific">Trichodesmium erythraeum (strain IMS101)</name>
    <dbReference type="NCBI Taxonomy" id="203124"/>
    <lineage>
        <taxon>Bacteria</taxon>
        <taxon>Bacillati</taxon>
        <taxon>Cyanobacteriota</taxon>
        <taxon>Cyanophyceae</taxon>
        <taxon>Oscillatoriophycideae</taxon>
        <taxon>Oscillatoriales</taxon>
        <taxon>Microcoleaceae</taxon>
        <taxon>Trichodesmium</taxon>
    </lineage>
</organism>
<evidence type="ECO:0000256" key="11">
    <source>
        <dbReference type="RuleBase" id="RU004504"/>
    </source>
</evidence>
<keyword evidence="6" id="KW-0479">Metal-binding</keyword>
<dbReference type="PIRSF" id="PIRSF005572">
    <property type="entry name" value="NifS"/>
    <property type="match status" value="1"/>
</dbReference>
<accession>Q114E6</accession>
<evidence type="ECO:0000313" key="13">
    <source>
        <dbReference type="EMBL" id="ABG51128.1"/>
    </source>
</evidence>
<dbReference type="GO" id="GO:0046872">
    <property type="term" value="F:metal ion binding"/>
    <property type="evidence" value="ECO:0007669"/>
    <property type="project" value="UniProtKB-KW"/>
</dbReference>
<dbReference type="InterPro" id="IPR015421">
    <property type="entry name" value="PyrdxlP-dep_Trfase_major"/>
</dbReference>
<dbReference type="EMBL" id="CP000393">
    <property type="protein sequence ID" value="ABG51128.1"/>
    <property type="molecule type" value="Genomic_DNA"/>
</dbReference>
<dbReference type="EC" id="2.8.1.7" evidence="4"/>
<evidence type="ECO:0000256" key="6">
    <source>
        <dbReference type="ARBA" id="ARBA00022723"/>
    </source>
</evidence>
<dbReference type="SUPFAM" id="SSF53383">
    <property type="entry name" value="PLP-dependent transferases"/>
    <property type="match status" value="1"/>
</dbReference>
<evidence type="ECO:0000256" key="7">
    <source>
        <dbReference type="ARBA" id="ARBA00022898"/>
    </source>
</evidence>
<evidence type="ECO:0000256" key="8">
    <source>
        <dbReference type="ARBA" id="ARBA00023004"/>
    </source>
</evidence>
<dbReference type="InterPro" id="IPR015424">
    <property type="entry name" value="PyrdxlP-dep_Trfase"/>
</dbReference>
<gene>
    <name evidence="13" type="ordered locus">Tery_1872</name>
</gene>
<dbReference type="STRING" id="203124.Tery_1872"/>
<comment type="cofactor">
    <cofactor evidence="1 11">
        <name>pyridoxal 5'-phosphate</name>
        <dbReference type="ChEBI" id="CHEBI:597326"/>
    </cofactor>
</comment>
<feature type="domain" description="Aminotransferase class V" evidence="12">
    <location>
        <begin position="4"/>
        <end position="373"/>
    </location>
</feature>
<evidence type="ECO:0000256" key="3">
    <source>
        <dbReference type="ARBA" id="ARBA00011738"/>
    </source>
</evidence>
<dbReference type="eggNOG" id="COG1104">
    <property type="taxonomic scope" value="Bacteria"/>
</dbReference>
<keyword evidence="5 13" id="KW-0808">Transferase</keyword>
<reference evidence="13" key="1">
    <citation type="submission" date="2006-06" db="EMBL/GenBank/DDBJ databases">
        <title>Complete sequence of Trichodesmium erythraeum IMS101.</title>
        <authorList>
            <consortium name="US DOE Joint Genome Institute"/>
            <person name="Copeland A."/>
            <person name="Lucas S."/>
            <person name="Lapidus A."/>
            <person name="Barry K."/>
            <person name="Detter J.C."/>
            <person name="Glavina del Rio T."/>
            <person name="Hammon N."/>
            <person name="Israni S."/>
            <person name="Dalin E."/>
            <person name="Tice H."/>
            <person name="Pitluck S."/>
            <person name="Kiss H."/>
            <person name="Munk A.C."/>
            <person name="Brettin T."/>
            <person name="Bruce D."/>
            <person name="Han C."/>
            <person name="Tapia R."/>
            <person name="Gilna P."/>
            <person name="Schmutz J."/>
            <person name="Larimer F."/>
            <person name="Land M."/>
            <person name="Hauser L."/>
            <person name="Kyrpides N."/>
            <person name="Kim E."/>
            <person name="Richardson P."/>
        </authorList>
    </citation>
    <scope>NUCLEOTIDE SEQUENCE [LARGE SCALE GENOMIC DNA]</scope>
    <source>
        <strain evidence="13">IMS101</strain>
    </source>
</reference>
<evidence type="ECO:0000256" key="9">
    <source>
        <dbReference type="ARBA" id="ARBA00023014"/>
    </source>
</evidence>
<dbReference type="InterPro" id="IPR000192">
    <property type="entry name" value="Aminotrans_V_dom"/>
</dbReference>
<dbReference type="Gene3D" id="3.40.640.10">
    <property type="entry name" value="Type I PLP-dependent aspartate aminotransferase-like (Major domain)"/>
    <property type="match status" value="1"/>
</dbReference>
<dbReference type="InterPro" id="IPR015422">
    <property type="entry name" value="PyrdxlP-dep_Trfase_small"/>
</dbReference>
<dbReference type="AlphaFoldDB" id="Q114E6"/>
<proteinExistence type="inferred from homology"/>
<dbReference type="Pfam" id="PF00266">
    <property type="entry name" value="Aminotran_5"/>
    <property type="match status" value="1"/>
</dbReference>
<dbReference type="InterPro" id="IPR016454">
    <property type="entry name" value="Cysteine_dSase"/>
</dbReference>
<dbReference type="PROSITE" id="PS00595">
    <property type="entry name" value="AA_TRANSFER_CLASS_5"/>
    <property type="match status" value="1"/>
</dbReference>
<comment type="subunit">
    <text evidence="3">Homodimer.</text>
</comment>
<protein>
    <recommendedName>
        <fullName evidence="4">cysteine desulfurase</fullName>
        <ecNumber evidence="4">2.8.1.7</ecNumber>
    </recommendedName>
</protein>
<evidence type="ECO:0000256" key="2">
    <source>
        <dbReference type="ARBA" id="ARBA00006490"/>
    </source>
</evidence>
<keyword evidence="9" id="KW-0411">Iron-sulfur</keyword>
<dbReference type="PANTHER" id="PTHR11601">
    <property type="entry name" value="CYSTEINE DESULFURYLASE FAMILY MEMBER"/>
    <property type="match status" value="1"/>
</dbReference>
<name>Q114E6_TRIEI</name>
<dbReference type="KEGG" id="ter:Tery_1872"/>
<evidence type="ECO:0000256" key="1">
    <source>
        <dbReference type="ARBA" id="ARBA00001933"/>
    </source>
</evidence>
<dbReference type="GO" id="GO:0051536">
    <property type="term" value="F:iron-sulfur cluster binding"/>
    <property type="evidence" value="ECO:0007669"/>
    <property type="project" value="UniProtKB-KW"/>
</dbReference>
<keyword evidence="8" id="KW-0408">Iron</keyword>
<sequence length="400" mass="43829">MMQIYLDYSATTPTRPEAITTMQQVLTQQWGNPSSLHMWGQRSATLVEKARIQVADLINTVPESIIFTSGGTEADNMAIMGVALCYGKPQHIIISSVEHFAISEPARVLENWGWQVTRLPVDRQGRLDPQELQAALQPNTVLVSIIYGQSEVGTLQPIAELGNICRDRGVLFHTDAVQVVGRLPIDLQKLPVDLLSLSSHKIYGPQGVGALYVRQGVKLVPLLSGGGQEMKLRSGTQAVAAIAGFGVAAELANEEIATETSRLSRLRDRFFAHMVDNPYVIFTGDRLYRLPHHVSFCIVPPEVEMPKGNNQVTGKTLVRQLNLAGIGISTGSACHSGKIAPSPILLAMGYTKEHAIRGVRFTLGRETTEADIDWTAIVLKQILTRLMPNVNSQKFYCISL</sequence>
<dbReference type="NCBIfam" id="NF002806">
    <property type="entry name" value="PRK02948.1"/>
    <property type="match status" value="1"/>
</dbReference>
<keyword evidence="13" id="KW-0032">Aminotransferase</keyword>
<comment type="catalytic activity">
    <reaction evidence="10">
        <text>(sulfur carrier)-H + L-cysteine = (sulfur carrier)-SH + L-alanine</text>
        <dbReference type="Rhea" id="RHEA:43892"/>
        <dbReference type="Rhea" id="RHEA-COMP:14737"/>
        <dbReference type="Rhea" id="RHEA-COMP:14739"/>
        <dbReference type="ChEBI" id="CHEBI:29917"/>
        <dbReference type="ChEBI" id="CHEBI:35235"/>
        <dbReference type="ChEBI" id="CHEBI:57972"/>
        <dbReference type="ChEBI" id="CHEBI:64428"/>
        <dbReference type="EC" id="2.8.1.7"/>
    </reaction>
</comment>
<dbReference type="FunFam" id="3.40.640.10:FF:000084">
    <property type="entry name" value="IscS-like cysteine desulfurase"/>
    <property type="match status" value="1"/>
</dbReference>
<evidence type="ECO:0000256" key="4">
    <source>
        <dbReference type="ARBA" id="ARBA00012239"/>
    </source>
</evidence>
<dbReference type="Gene3D" id="3.90.1150.10">
    <property type="entry name" value="Aspartate Aminotransferase, domain 1"/>
    <property type="match status" value="1"/>
</dbReference>
<evidence type="ECO:0000256" key="10">
    <source>
        <dbReference type="ARBA" id="ARBA00050776"/>
    </source>
</evidence>
<dbReference type="HOGENOM" id="CLU_003433_0_0_3"/>
<dbReference type="GO" id="GO:0031071">
    <property type="term" value="F:cysteine desulfurase activity"/>
    <property type="evidence" value="ECO:0007669"/>
    <property type="project" value="UniProtKB-EC"/>
</dbReference>
<evidence type="ECO:0000256" key="5">
    <source>
        <dbReference type="ARBA" id="ARBA00022679"/>
    </source>
</evidence>
<dbReference type="PANTHER" id="PTHR11601:SF34">
    <property type="entry name" value="CYSTEINE DESULFURASE"/>
    <property type="match status" value="1"/>
</dbReference>
<evidence type="ECO:0000259" key="12">
    <source>
        <dbReference type="Pfam" id="PF00266"/>
    </source>
</evidence>
<dbReference type="Gene3D" id="1.10.260.50">
    <property type="match status" value="1"/>
</dbReference>